<evidence type="ECO:0000259" key="11">
    <source>
        <dbReference type="PROSITE" id="PS50975"/>
    </source>
</evidence>
<feature type="domain" description="ATP-grasp" evidence="11">
    <location>
        <begin position="123"/>
        <end position="318"/>
    </location>
</feature>
<dbReference type="InterPro" id="IPR011053">
    <property type="entry name" value="Single_hybrid_motif"/>
</dbReference>
<evidence type="ECO:0000256" key="4">
    <source>
        <dbReference type="ARBA" id="ARBA00022723"/>
    </source>
</evidence>
<protein>
    <recommendedName>
        <fullName evidence="2 8">Pyruvate carboxylase</fullName>
        <ecNumber evidence="2 8">6.4.1.1</ecNumber>
    </recommendedName>
</protein>
<dbReference type="SUPFAM" id="SSF56059">
    <property type="entry name" value="Glutathione synthetase ATP-binding domain-like"/>
    <property type="match status" value="1"/>
</dbReference>
<feature type="domain" description="Biotin carboxylation" evidence="12">
    <location>
        <begin position="3"/>
        <end position="454"/>
    </location>
</feature>
<feature type="region of interest" description="Disordered" evidence="9">
    <location>
        <begin position="1060"/>
        <end position="1079"/>
    </location>
</feature>
<dbReference type="NCBIfam" id="TIGR01235">
    <property type="entry name" value="pyruv_carbox"/>
    <property type="match status" value="1"/>
</dbReference>
<evidence type="ECO:0000256" key="3">
    <source>
        <dbReference type="ARBA" id="ARBA00022598"/>
    </source>
</evidence>
<dbReference type="NCBIfam" id="NF009554">
    <property type="entry name" value="PRK12999.1"/>
    <property type="match status" value="1"/>
</dbReference>
<dbReference type="InterPro" id="IPR005479">
    <property type="entry name" value="CPAse_ATP-bd"/>
</dbReference>
<evidence type="ECO:0000313" key="14">
    <source>
        <dbReference type="EMBL" id="MDQ0189112.1"/>
    </source>
</evidence>
<dbReference type="InterPro" id="IPR000891">
    <property type="entry name" value="PYR_CT"/>
</dbReference>
<dbReference type="Gene3D" id="3.20.20.70">
    <property type="entry name" value="Aldolase class I"/>
    <property type="match status" value="1"/>
</dbReference>
<dbReference type="Pfam" id="PF00682">
    <property type="entry name" value="HMGL-like"/>
    <property type="match status" value="1"/>
</dbReference>
<comment type="function">
    <text evidence="8">Catalyzes a 2-step reaction, involving the ATP-dependent carboxylation of the covalently attached biotin in the first step and the transfer of the carboxyl group to pyruvate in the second.</text>
</comment>
<evidence type="ECO:0000256" key="2">
    <source>
        <dbReference type="ARBA" id="ARBA00013057"/>
    </source>
</evidence>
<dbReference type="Pfam" id="PF00289">
    <property type="entry name" value="Biotin_carb_N"/>
    <property type="match status" value="1"/>
</dbReference>
<dbReference type="InterPro" id="IPR005482">
    <property type="entry name" value="Biotin_COase_C"/>
</dbReference>
<dbReference type="Pfam" id="PF02785">
    <property type="entry name" value="Biotin_carb_C"/>
    <property type="match status" value="1"/>
</dbReference>
<dbReference type="PANTHER" id="PTHR43778">
    <property type="entry name" value="PYRUVATE CARBOXYLASE"/>
    <property type="match status" value="1"/>
</dbReference>
<keyword evidence="15" id="KW-1185">Reference proteome</keyword>
<organism evidence="14 15">
    <name type="scientific">Alicyclobacillus cycloheptanicus</name>
    <dbReference type="NCBI Taxonomy" id="1457"/>
    <lineage>
        <taxon>Bacteria</taxon>
        <taxon>Bacillati</taxon>
        <taxon>Bacillota</taxon>
        <taxon>Bacilli</taxon>
        <taxon>Bacillales</taxon>
        <taxon>Alicyclobacillaceae</taxon>
        <taxon>Alicyclobacillus</taxon>
    </lineage>
</organism>
<name>A0ABT9XFN9_9BACL</name>
<dbReference type="EC" id="6.4.1.1" evidence="2 8"/>
<evidence type="ECO:0000313" key="15">
    <source>
        <dbReference type="Proteomes" id="UP001232973"/>
    </source>
</evidence>
<dbReference type="InterPro" id="IPR011054">
    <property type="entry name" value="Rudment_hybrid_motif"/>
</dbReference>
<dbReference type="Gene3D" id="3.30.470.20">
    <property type="entry name" value="ATP-grasp fold, B domain"/>
    <property type="match status" value="1"/>
</dbReference>
<dbReference type="PROSITE" id="PS50979">
    <property type="entry name" value="BC"/>
    <property type="match status" value="1"/>
</dbReference>
<feature type="domain" description="Pyruvate carboxyltransferase" evidence="13">
    <location>
        <begin position="531"/>
        <end position="799"/>
    </location>
</feature>
<dbReference type="PROSITE" id="PS00867">
    <property type="entry name" value="CPSASE_2"/>
    <property type="match status" value="1"/>
</dbReference>
<comment type="cofactor">
    <cofactor evidence="1 8">
        <name>biotin</name>
        <dbReference type="ChEBI" id="CHEBI:57586"/>
    </cofactor>
</comment>
<dbReference type="Pfam" id="PF02436">
    <property type="entry name" value="PYC_OADA"/>
    <property type="match status" value="1"/>
</dbReference>
<evidence type="ECO:0000259" key="10">
    <source>
        <dbReference type="PROSITE" id="PS50968"/>
    </source>
</evidence>
<evidence type="ECO:0000256" key="7">
    <source>
        <dbReference type="ARBA" id="ARBA00023267"/>
    </source>
</evidence>
<reference evidence="14 15" key="1">
    <citation type="submission" date="2023-07" db="EMBL/GenBank/DDBJ databases">
        <title>Genomic Encyclopedia of Type Strains, Phase IV (KMG-IV): sequencing the most valuable type-strain genomes for metagenomic binning, comparative biology and taxonomic classification.</title>
        <authorList>
            <person name="Goeker M."/>
        </authorList>
    </citation>
    <scope>NUCLEOTIDE SEQUENCE [LARGE SCALE GENOMIC DNA]</scope>
    <source>
        <strain evidence="14 15">DSM 4006</strain>
    </source>
</reference>
<dbReference type="RefSeq" id="WP_274454904.1">
    <property type="nucleotide sequence ID" value="NZ_CP067097.1"/>
</dbReference>
<dbReference type="SUPFAM" id="SSF51569">
    <property type="entry name" value="Aldolase"/>
    <property type="match status" value="1"/>
</dbReference>
<dbReference type="PROSITE" id="PS50975">
    <property type="entry name" value="ATP_GRASP"/>
    <property type="match status" value="1"/>
</dbReference>
<evidence type="ECO:0000259" key="12">
    <source>
        <dbReference type="PROSITE" id="PS50979"/>
    </source>
</evidence>
<proteinExistence type="predicted"/>
<evidence type="ECO:0000259" key="13">
    <source>
        <dbReference type="PROSITE" id="PS50991"/>
    </source>
</evidence>
<dbReference type="SUPFAM" id="SSF51246">
    <property type="entry name" value="Rudiment single hybrid motif"/>
    <property type="match status" value="1"/>
</dbReference>
<dbReference type="InterPro" id="IPR013785">
    <property type="entry name" value="Aldolase_TIM"/>
</dbReference>
<feature type="domain" description="Lipoyl-binding" evidence="10">
    <location>
        <begin position="1067"/>
        <end position="1142"/>
    </location>
</feature>
<comment type="catalytic activity">
    <reaction evidence="8">
        <text>hydrogencarbonate + pyruvate + ATP = oxaloacetate + ADP + phosphate + H(+)</text>
        <dbReference type="Rhea" id="RHEA:20844"/>
        <dbReference type="ChEBI" id="CHEBI:15361"/>
        <dbReference type="ChEBI" id="CHEBI:15378"/>
        <dbReference type="ChEBI" id="CHEBI:16452"/>
        <dbReference type="ChEBI" id="CHEBI:17544"/>
        <dbReference type="ChEBI" id="CHEBI:30616"/>
        <dbReference type="ChEBI" id="CHEBI:43474"/>
        <dbReference type="ChEBI" id="CHEBI:456216"/>
        <dbReference type="EC" id="6.4.1.1"/>
    </reaction>
</comment>
<dbReference type="Pfam" id="PF02786">
    <property type="entry name" value="CPSase_L_D2"/>
    <property type="match status" value="1"/>
</dbReference>
<dbReference type="PANTHER" id="PTHR43778:SF2">
    <property type="entry name" value="PYRUVATE CARBOXYLASE, MITOCHONDRIAL"/>
    <property type="match status" value="1"/>
</dbReference>
<dbReference type="Gene3D" id="3.10.600.10">
    <property type="entry name" value="pyruvate carboxylase f1077a mutant domain"/>
    <property type="match status" value="1"/>
</dbReference>
<dbReference type="PIRSF" id="PIRSF001594">
    <property type="entry name" value="Pyruv_carbox"/>
    <property type="match status" value="1"/>
</dbReference>
<dbReference type="Proteomes" id="UP001232973">
    <property type="component" value="Unassembled WGS sequence"/>
</dbReference>
<sequence>MKQFSKILVANRGEIAIRICRACTELGIRTVAIYTEEDKLSLHRYKADEAYQIGEGKGPVEAYLDVDSIIEVALRTECDAIHPGYGFLSESEALARACERAGITFIGPRPEHLDMFGDKVSARKVAMEAQIPVVPGSDGPVNLNQAREFAARIGYPVILKAVSGGGGRGMRVVHHEAELAEAFNRASSEAQASFGSAGVYVEKYIDSPKHIEVQILGDTHGNLVHLFERDCSIQRRHQKVVEIAPALIAPALREKICSTAVQLMKHAGYVNAGTVEFLLAKNGEFYFIEVNPRVQVEHTITELITGIDIVQAQIRVAEGYPLGSEEIGISTQDDVHMHGYAIQCRVTTEDPENGFLPDTGRIITYRSAAGFGIRLDTGNGFTGARVLPYYDSLLVKVSAFGLTFQKAANKMARALQEFRIRGVKTNIPFLSNVIHHPVFLSGQCDVSFIDNHEELFRFPKRLDRATKLLTYIADVTVNGPEGTGPELKPEWPAPKVPRVPLDAKRPTGSRDLLQQLGVDGFLQQVRDEKRLWLTDTTFRDAHQSLLATRVRTRDLLEIAEATSRIGGNLFSMEVWGGATFDASMRFLKEDPWERLASLREAIPNVLFQMLLRGANAVGYKNYPDNVVRAFVRQSAESGIDVFRIFDSLNWLPNMLTAIEEVRGCGKIAEAAICYTGDILDETRTKYDLNYYVQMAQELERAGAHILAIKDMAGLLKPYAAKKLVQVLRDHISIPIHLHTHDTSGNGIATLLSAAEAGVDIVDVAISSLSGSTSQPSWNSLAAALQFTDRAVPDDLQDLEVLADYWAAVRRYYQRFESGLNVPSTAVYQHEMPGGQYTNLREQAIALGIGDRFDEVVRSYRMVNHLLGDIVKVTPSSKMVGDFALFLVQNNLDEASLLERAEELDFPGSVVDYFMGNMGQPHGGFPEQLQKAVLKGRKPLAGRPGELLPPVDIAAEQAALEEKIGHKAAPEQVMSYLMYPQVTVDLLMHREQFGNLSPLDTPTFFYGMRSGEEIRVSIEEGKTLIIKLLSIGDLQQNGKRTVFFELNGQPREVEIVDRAAPKAADERRKTTGSPKEVGARMPGNVISVAVQPGDEVTKGSLLIVTEAMKMEMQIQAPMDGTVKDVFCRPGDRVEPGDLLVELA</sequence>
<evidence type="ECO:0000256" key="8">
    <source>
        <dbReference type="PIRNR" id="PIRNR001594"/>
    </source>
</evidence>
<keyword evidence="14" id="KW-0670">Pyruvate</keyword>
<keyword evidence="5 8" id="KW-0547">Nucleotide-binding</keyword>
<evidence type="ECO:0000256" key="9">
    <source>
        <dbReference type="SAM" id="MobiDB-lite"/>
    </source>
</evidence>
<keyword evidence="4" id="KW-0479">Metal-binding</keyword>
<dbReference type="EMBL" id="JAUSTP010000004">
    <property type="protein sequence ID" value="MDQ0189112.1"/>
    <property type="molecule type" value="Genomic_DNA"/>
</dbReference>
<dbReference type="NCBIfam" id="NF006761">
    <property type="entry name" value="PRK09282.1"/>
    <property type="match status" value="1"/>
</dbReference>
<dbReference type="InterPro" id="IPR003379">
    <property type="entry name" value="Carboxylase_cons_dom"/>
</dbReference>
<dbReference type="SUPFAM" id="SSF89000">
    <property type="entry name" value="post-HMGL domain-like"/>
    <property type="match status" value="1"/>
</dbReference>
<dbReference type="PROSITE" id="PS50991">
    <property type="entry name" value="PYR_CT"/>
    <property type="match status" value="1"/>
</dbReference>
<gene>
    <name evidence="14" type="ORF">J2S03_000928</name>
</gene>
<dbReference type="CDD" id="cd06850">
    <property type="entry name" value="biotinyl_domain"/>
    <property type="match status" value="1"/>
</dbReference>
<dbReference type="PROSITE" id="PS50968">
    <property type="entry name" value="BIOTINYL_LIPOYL"/>
    <property type="match status" value="1"/>
</dbReference>
<keyword evidence="3 8" id="KW-0436">Ligase</keyword>
<keyword evidence="6 8" id="KW-0067">ATP-binding</keyword>
<comment type="caution">
    <text evidence="14">The sequence shown here is derived from an EMBL/GenBank/DDBJ whole genome shotgun (WGS) entry which is preliminary data.</text>
</comment>
<dbReference type="InterPro" id="IPR011761">
    <property type="entry name" value="ATP-grasp"/>
</dbReference>
<dbReference type="GO" id="GO:0004736">
    <property type="term" value="F:pyruvate carboxylase activity"/>
    <property type="evidence" value="ECO:0007669"/>
    <property type="project" value="UniProtKB-EC"/>
</dbReference>
<dbReference type="Pfam" id="PF00364">
    <property type="entry name" value="Biotin_lipoyl"/>
    <property type="match status" value="1"/>
</dbReference>
<dbReference type="Gene3D" id="2.40.50.100">
    <property type="match status" value="1"/>
</dbReference>
<dbReference type="InterPro" id="IPR055268">
    <property type="entry name" value="PCB-like"/>
</dbReference>
<dbReference type="InterPro" id="IPR005481">
    <property type="entry name" value="BC-like_N"/>
</dbReference>
<dbReference type="InterPro" id="IPR011764">
    <property type="entry name" value="Biotin_carboxylation_dom"/>
</dbReference>
<dbReference type="CDD" id="cd07937">
    <property type="entry name" value="DRE_TIM_PC_TC_5S"/>
    <property type="match status" value="1"/>
</dbReference>
<evidence type="ECO:0000256" key="6">
    <source>
        <dbReference type="ARBA" id="ARBA00022840"/>
    </source>
</evidence>
<keyword evidence="7 8" id="KW-0092">Biotin</keyword>
<dbReference type="InterPro" id="IPR016185">
    <property type="entry name" value="PreATP-grasp_dom_sf"/>
</dbReference>
<dbReference type="SUPFAM" id="SSF51230">
    <property type="entry name" value="Single hybrid motif"/>
    <property type="match status" value="1"/>
</dbReference>
<evidence type="ECO:0000256" key="1">
    <source>
        <dbReference type="ARBA" id="ARBA00001953"/>
    </source>
</evidence>
<evidence type="ECO:0000256" key="5">
    <source>
        <dbReference type="ARBA" id="ARBA00022741"/>
    </source>
</evidence>
<dbReference type="InterPro" id="IPR000089">
    <property type="entry name" value="Biotin_lipoyl"/>
</dbReference>
<dbReference type="SUPFAM" id="SSF52440">
    <property type="entry name" value="PreATP-grasp domain"/>
    <property type="match status" value="1"/>
</dbReference>
<dbReference type="InterPro" id="IPR005930">
    <property type="entry name" value="Pyruv_COase"/>
</dbReference>
<accession>A0ABT9XFN9</accession>
<dbReference type="SMART" id="SM00878">
    <property type="entry name" value="Biotin_carb_C"/>
    <property type="match status" value="1"/>
</dbReference>